<evidence type="ECO:0000313" key="2">
    <source>
        <dbReference type="Proteomes" id="UP000010483"/>
    </source>
</evidence>
<gene>
    <name evidence="1" type="ordered locus">Cyast_2141</name>
</gene>
<evidence type="ECO:0000313" key="1">
    <source>
        <dbReference type="EMBL" id="AFZ48091.1"/>
    </source>
</evidence>
<protein>
    <submittedName>
        <fullName evidence="1">Uncharacterized protein</fullName>
    </submittedName>
</protein>
<dbReference type="eggNOG" id="ENOG502Z8M9">
    <property type="taxonomic scope" value="Bacteria"/>
</dbReference>
<proteinExistence type="predicted"/>
<dbReference type="BioCyc" id="CSTA292563:G1353-2146-MONOMER"/>
<keyword evidence="2" id="KW-1185">Reference proteome</keyword>
<organism evidence="1 2">
    <name type="scientific">Cyanobacterium stanieri (strain ATCC 29140 / PCC 7202)</name>
    <dbReference type="NCBI Taxonomy" id="292563"/>
    <lineage>
        <taxon>Bacteria</taxon>
        <taxon>Bacillati</taxon>
        <taxon>Cyanobacteriota</taxon>
        <taxon>Cyanophyceae</taxon>
        <taxon>Oscillatoriophycideae</taxon>
        <taxon>Chroococcales</taxon>
        <taxon>Geminocystaceae</taxon>
        <taxon>Cyanobacterium</taxon>
    </lineage>
</organism>
<dbReference type="KEGG" id="csn:Cyast_2141"/>
<name>K9YMC6_CYASC</name>
<dbReference type="HOGENOM" id="CLU_080710_0_0_3"/>
<dbReference type="STRING" id="292563.Cyast_2141"/>
<accession>K9YMC6</accession>
<dbReference type="Proteomes" id="UP000010483">
    <property type="component" value="Chromosome"/>
</dbReference>
<sequence length="245" mass="27245">MIINFLLNKYTLTLLTFTYPFISQTVSAQNVDFENRSQEFNLPDEVIENSPVWQKWLEETPDLLHEIRNKPSFPTRFRVGYSEFPSNNGIGGISVGVEDVFIGETPLTFSARYATSFSGEDDEGNPLDRTSVSANLNYYILPLGGYFNIAPVVGYRSITTNGYSTDGLNVGLRLALALSPQGAADVFVTQNFLGLGSSNEVGITEIGAGYAINRNLRLSTQIEWQNSIQQADSQVSIGLEWMFRR</sequence>
<dbReference type="EMBL" id="CP003940">
    <property type="protein sequence ID" value="AFZ48091.1"/>
    <property type="molecule type" value="Genomic_DNA"/>
</dbReference>
<reference evidence="2" key="1">
    <citation type="journal article" date="2013" name="Proc. Natl. Acad. Sci. U.S.A.">
        <title>Improving the coverage of the cyanobacterial phylum using diversity-driven genome sequencing.</title>
        <authorList>
            <person name="Shih P.M."/>
            <person name="Wu D."/>
            <person name="Latifi A."/>
            <person name="Axen S.D."/>
            <person name="Fewer D.P."/>
            <person name="Talla E."/>
            <person name="Calteau A."/>
            <person name="Cai F."/>
            <person name="Tandeau de Marsac N."/>
            <person name="Rippka R."/>
            <person name="Herdman M."/>
            <person name="Sivonen K."/>
            <person name="Coursin T."/>
            <person name="Laurent T."/>
            <person name="Goodwin L."/>
            <person name="Nolan M."/>
            <person name="Davenport K.W."/>
            <person name="Han C.S."/>
            <person name="Rubin E.M."/>
            <person name="Eisen J.A."/>
            <person name="Woyke T."/>
            <person name="Gugger M."/>
            <person name="Kerfeld C.A."/>
        </authorList>
    </citation>
    <scope>NUCLEOTIDE SEQUENCE [LARGE SCALE GENOMIC DNA]</scope>
    <source>
        <strain evidence="2">ATCC 29140 / PCC 7202</strain>
    </source>
</reference>
<dbReference type="AlphaFoldDB" id="K9YMC6"/>